<keyword evidence="4 7" id="KW-0808">Transferase</keyword>
<dbReference type="SMART" id="SM00387">
    <property type="entry name" value="HATPase_c"/>
    <property type="match status" value="1"/>
</dbReference>
<evidence type="ECO:0000256" key="1">
    <source>
        <dbReference type="ARBA" id="ARBA00000085"/>
    </source>
</evidence>
<dbReference type="PANTHER" id="PTHR43065:SF50">
    <property type="entry name" value="HISTIDINE KINASE"/>
    <property type="match status" value="1"/>
</dbReference>
<evidence type="ECO:0000256" key="3">
    <source>
        <dbReference type="ARBA" id="ARBA00022553"/>
    </source>
</evidence>
<dbReference type="GO" id="GO:0000155">
    <property type="term" value="F:phosphorelay sensor kinase activity"/>
    <property type="evidence" value="ECO:0007669"/>
    <property type="project" value="InterPro"/>
</dbReference>
<protein>
    <recommendedName>
        <fullName evidence="2">histidine kinase</fullName>
        <ecNumber evidence="2">2.7.13.3</ecNumber>
    </recommendedName>
</protein>
<evidence type="ECO:0000259" key="6">
    <source>
        <dbReference type="PROSITE" id="PS50109"/>
    </source>
</evidence>
<dbReference type="PROSITE" id="PS50109">
    <property type="entry name" value="HIS_KIN"/>
    <property type="match status" value="1"/>
</dbReference>
<dbReference type="SUPFAM" id="SSF47384">
    <property type="entry name" value="Homodimeric domain of signal transducing histidine kinase"/>
    <property type="match status" value="1"/>
</dbReference>
<dbReference type="InterPro" id="IPR005467">
    <property type="entry name" value="His_kinase_dom"/>
</dbReference>
<keyword evidence="3" id="KW-0597">Phosphoprotein</keyword>
<dbReference type="PATRIC" id="fig|931276.5.peg.2449"/>
<dbReference type="InterPro" id="IPR003594">
    <property type="entry name" value="HATPase_dom"/>
</dbReference>
<dbReference type="eggNOG" id="COG4191">
    <property type="taxonomic scope" value="Bacteria"/>
</dbReference>
<name>M1ME73_9CLOT</name>
<reference evidence="7 8" key="1">
    <citation type="submission" date="2013-02" db="EMBL/GenBank/DDBJ databases">
        <title>Genome sequence of Clostridium saccharoperbutylacetonicum N1-4(HMT).</title>
        <authorList>
            <person name="Poehlein A."/>
            <person name="Daniel R."/>
        </authorList>
    </citation>
    <scope>NUCLEOTIDE SEQUENCE [LARGE SCALE GENOMIC DNA]</scope>
    <source>
        <strain evidence="8">N1-4(HMT)</strain>
    </source>
</reference>
<accession>M1ME73</accession>
<dbReference type="KEGG" id="csr:Cspa_c24440"/>
<dbReference type="AlphaFoldDB" id="M1ME73"/>
<evidence type="ECO:0000256" key="4">
    <source>
        <dbReference type="ARBA" id="ARBA00022777"/>
    </source>
</evidence>
<dbReference type="HOGENOM" id="CLU_000445_114_39_9"/>
<keyword evidence="4 7" id="KW-0418">Kinase</keyword>
<keyword evidence="5" id="KW-0902">Two-component regulatory system</keyword>
<proteinExistence type="predicted"/>
<dbReference type="Gene3D" id="1.10.287.130">
    <property type="match status" value="1"/>
</dbReference>
<evidence type="ECO:0000256" key="2">
    <source>
        <dbReference type="ARBA" id="ARBA00012438"/>
    </source>
</evidence>
<dbReference type="STRING" id="36745.CLSAP_22590"/>
<dbReference type="Gene3D" id="3.30.565.10">
    <property type="entry name" value="Histidine kinase-like ATPase, C-terminal domain"/>
    <property type="match status" value="1"/>
</dbReference>
<feature type="domain" description="Histidine kinase" evidence="6">
    <location>
        <begin position="86"/>
        <end position="340"/>
    </location>
</feature>
<evidence type="ECO:0000313" key="7">
    <source>
        <dbReference type="EMBL" id="AGF56209.1"/>
    </source>
</evidence>
<dbReference type="EMBL" id="CP004121">
    <property type="protein sequence ID" value="AGF56209.1"/>
    <property type="molecule type" value="Genomic_DNA"/>
</dbReference>
<sequence>MDKINKILQRQLNKYIKEDEISEEFKSFIESVNSAYNEFEKDRLLLERSLEISEKEYNDNLLKIEKLQGQIIHQEKMAGMGQLSAGIAHEINNPLGFVKSNVYTLSKYKDKIKGLLDLYFKVENFLEIEDKENYDTKFSEVSEYKKNNKMNFVFEDIDDIITESKDGLNRIEMIVKSLLGFARGASSNEFADYDINSNIKSTIVIAYNEIKYNAKVEEDLEEVPVIQAIGGEINQVILNMLINASHSIKSKGVQGIIKIHTYCEDDYVKCEISDNGNGIEEKNLKDIFNPFFTTKPVGQGTGLGLSVSHDIIVNKHSGKIDVKSCVGEGATFIISLPINNAQDYEK</sequence>
<dbReference type="CDD" id="cd00082">
    <property type="entry name" value="HisKA"/>
    <property type="match status" value="1"/>
</dbReference>
<evidence type="ECO:0000256" key="5">
    <source>
        <dbReference type="ARBA" id="ARBA00023012"/>
    </source>
</evidence>
<dbReference type="InterPro" id="IPR003661">
    <property type="entry name" value="HisK_dim/P_dom"/>
</dbReference>
<evidence type="ECO:0000313" key="8">
    <source>
        <dbReference type="Proteomes" id="UP000011728"/>
    </source>
</evidence>
<dbReference type="EC" id="2.7.13.3" evidence="2"/>
<keyword evidence="8" id="KW-1185">Reference proteome</keyword>
<comment type="catalytic activity">
    <reaction evidence="1">
        <text>ATP + protein L-histidine = ADP + protein N-phospho-L-histidine.</text>
        <dbReference type="EC" id="2.7.13.3"/>
    </reaction>
</comment>
<dbReference type="Pfam" id="PF02518">
    <property type="entry name" value="HATPase_c"/>
    <property type="match status" value="1"/>
</dbReference>
<organism evidence="7 8">
    <name type="scientific">Clostridium saccharoperbutylacetonicum N1-4(HMT)</name>
    <dbReference type="NCBI Taxonomy" id="931276"/>
    <lineage>
        <taxon>Bacteria</taxon>
        <taxon>Bacillati</taxon>
        <taxon>Bacillota</taxon>
        <taxon>Clostridia</taxon>
        <taxon>Eubacteriales</taxon>
        <taxon>Clostridiaceae</taxon>
        <taxon>Clostridium</taxon>
    </lineage>
</organism>
<dbReference type="InterPro" id="IPR036890">
    <property type="entry name" value="HATPase_C_sf"/>
</dbReference>
<dbReference type="PANTHER" id="PTHR43065">
    <property type="entry name" value="SENSOR HISTIDINE KINASE"/>
    <property type="match status" value="1"/>
</dbReference>
<dbReference type="OrthoDB" id="9784397at2"/>
<dbReference type="SUPFAM" id="SSF55874">
    <property type="entry name" value="ATPase domain of HSP90 chaperone/DNA topoisomerase II/histidine kinase"/>
    <property type="match status" value="1"/>
</dbReference>
<dbReference type="PRINTS" id="PR00344">
    <property type="entry name" value="BCTRLSENSOR"/>
</dbReference>
<dbReference type="InterPro" id="IPR004358">
    <property type="entry name" value="Sig_transdc_His_kin-like_C"/>
</dbReference>
<dbReference type="Proteomes" id="UP000011728">
    <property type="component" value="Chromosome"/>
</dbReference>
<dbReference type="InterPro" id="IPR036097">
    <property type="entry name" value="HisK_dim/P_sf"/>
</dbReference>
<gene>
    <name evidence="7" type="ORF">Cspa_c24440</name>
</gene>
<dbReference type="RefSeq" id="WP_015392528.1">
    <property type="nucleotide sequence ID" value="NC_020291.1"/>
</dbReference>